<dbReference type="Proteomes" id="UP000600101">
    <property type="component" value="Unassembled WGS sequence"/>
</dbReference>
<reference evidence="2" key="1">
    <citation type="submission" date="2020-08" db="EMBL/GenBank/DDBJ databases">
        <authorList>
            <person name="Hu Y."/>
            <person name="Nguyen S.V."/>
            <person name="Li F."/>
            <person name="Fanning S."/>
        </authorList>
    </citation>
    <scope>NUCLEOTIDE SEQUENCE</scope>
    <source>
        <strain evidence="2">SYSU D8009</strain>
    </source>
</reference>
<gene>
    <name evidence="2" type="ORF">H7965_29655</name>
</gene>
<dbReference type="AlphaFoldDB" id="A0A9X0R5J2"/>
<evidence type="ECO:0000313" key="3">
    <source>
        <dbReference type="Proteomes" id="UP000600101"/>
    </source>
</evidence>
<protein>
    <submittedName>
        <fullName evidence="2">Uncharacterized protein</fullName>
    </submittedName>
</protein>
<evidence type="ECO:0000256" key="1">
    <source>
        <dbReference type="SAM" id="MobiDB-lite"/>
    </source>
</evidence>
<comment type="caution">
    <text evidence="2">The sequence shown here is derived from an EMBL/GenBank/DDBJ whole genome shotgun (WGS) entry which is preliminary data.</text>
</comment>
<feature type="region of interest" description="Disordered" evidence="1">
    <location>
        <begin position="54"/>
        <end position="79"/>
    </location>
</feature>
<keyword evidence="3" id="KW-1185">Reference proteome</keyword>
<proteinExistence type="predicted"/>
<dbReference type="RefSeq" id="WP_186774066.1">
    <property type="nucleotide sequence ID" value="NZ_JACOMF010000190.1"/>
</dbReference>
<dbReference type="EMBL" id="JACOMF010000190">
    <property type="protein sequence ID" value="MBC4019365.1"/>
    <property type="molecule type" value="Genomic_DNA"/>
</dbReference>
<name>A0A9X0R5J2_9PROT</name>
<feature type="compositionally biased region" description="Basic and acidic residues" evidence="1">
    <location>
        <begin position="57"/>
        <end position="66"/>
    </location>
</feature>
<evidence type="ECO:0000313" key="2">
    <source>
        <dbReference type="EMBL" id="MBC4019365.1"/>
    </source>
</evidence>
<accession>A0A9X0R5J2</accession>
<organism evidence="2 3">
    <name type="scientific">Siccirubricoccus deserti</name>
    <dbReference type="NCBI Taxonomy" id="2013562"/>
    <lineage>
        <taxon>Bacteria</taxon>
        <taxon>Pseudomonadati</taxon>
        <taxon>Pseudomonadota</taxon>
        <taxon>Alphaproteobacteria</taxon>
        <taxon>Acetobacterales</taxon>
        <taxon>Roseomonadaceae</taxon>
        <taxon>Siccirubricoccus</taxon>
    </lineage>
</organism>
<sequence>MLQALMARALRGDARAMGQAIALAREQGLLAPPADGASARSGGMLVVPGMATDPEEWERSVQEHMRRQGLLPEDPSGES</sequence>